<organism evidence="2 3">
    <name type="scientific">Adhaeribacter soli</name>
    <dbReference type="NCBI Taxonomy" id="2607655"/>
    <lineage>
        <taxon>Bacteria</taxon>
        <taxon>Pseudomonadati</taxon>
        <taxon>Bacteroidota</taxon>
        <taxon>Cytophagia</taxon>
        <taxon>Cytophagales</taxon>
        <taxon>Hymenobacteraceae</taxon>
        <taxon>Adhaeribacter</taxon>
    </lineage>
</organism>
<dbReference type="Proteomes" id="UP000326570">
    <property type="component" value="Unassembled WGS sequence"/>
</dbReference>
<evidence type="ECO:0000313" key="3">
    <source>
        <dbReference type="Proteomes" id="UP000326570"/>
    </source>
</evidence>
<dbReference type="PRINTS" id="PR00111">
    <property type="entry name" value="ABHYDROLASE"/>
</dbReference>
<dbReference type="GO" id="GO:0047372">
    <property type="term" value="F:monoacylglycerol lipase activity"/>
    <property type="evidence" value="ECO:0007669"/>
    <property type="project" value="TreeGrafter"/>
</dbReference>
<accession>A0A5N1J5F6</accession>
<dbReference type="SUPFAM" id="SSF53474">
    <property type="entry name" value="alpha/beta-Hydrolases"/>
    <property type="match status" value="1"/>
</dbReference>
<protein>
    <submittedName>
        <fullName evidence="2">Alpha/beta hydrolase</fullName>
    </submittedName>
</protein>
<comment type="caution">
    <text evidence="2">The sequence shown here is derived from an EMBL/GenBank/DDBJ whole genome shotgun (WGS) entry which is preliminary data.</text>
</comment>
<dbReference type="PRINTS" id="PR00412">
    <property type="entry name" value="EPOXHYDRLASE"/>
</dbReference>
<dbReference type="PANTHER" id="PTHR43798:SF33">
    <property type="entry name" value="HYDROLASE, PUTATIVE (AFU_ORTHOLOGUE AFUA_2G14860)-RELATED"/>
    <property type="match status" value="1"/>
</dbReference>
<dbReference type="Gene3D" id="3.40.50.1820">
    <property type="entry name" value="alpha/beta hydrolase"/>
    <property type="match status" value="1"/>
</dbReference>
<dbReference type="InterPro" id="IPR029058">
    <property type="entry name" value="AB_hydrolase_fold"/>
</dbReference>
<proteinExistence type="predicted"/>
<dbReference type="RefSeq" id="WP_150902063.1">
    <property type="nucleotide sequence ID" value="NZ_VTWT01000001.1"/>
</dbReference>
<sequence>MKKSILTFLLVLGSVFYLLQPVLGQKQPEKAVVYDAVLSQYAYPYLVKFMDLKLEGQACRMAYMDVAPKGKATGKTPVLLLHGKNFFGAYWRNTIKFLSDQGYRVIVPDQIGFGKSTKADLHYSFHLLAQNTKKLLDTLGVNKVVVVGHSMGGMVATRFTLMYPETAEKMVLENPIGLEDYRPAVPFQTLDETYANELKNSESAIRNYFKTYFPVWKPEYDEWVKVPAAQINGPDFKQVALASAETFEMIYQQPVSYEFPNVKAPSLLIIGQEDRTVVGKALIKDKQKLAQMGQYPQLGKKTAQAIPNAKLVEMPGIGHIPHLEVPDKFHDALLKFLKEK</sequence>
<name>A0A5N1J5F6_9BACT</name>
<dbReference type="InterPro" id="IPR050266">
    <property type="entry name" value="AB_hydrolase_sf"/>
</dbReference>
<evidence type="ECO:0000259" key="1">
    <source>
        <dbReference type="Pfam" id="PF00561"/>
    </source>
</evidence>
<keyword evidence="3" id="KW-1185">Reference proteome</keyword>
<reference evidence="2 3" key="1">
    <citation type="submission" date="2019-09" db="EMBL/GenBank/DDBJ databases">
        <title>Genome sequence of Adhaeribacter sp. M2.</title>
        <authorList>
            <person name="Srinivasan S."/>
        </authorList>
    </citation>
    <scope>NUCLEOTIDE SEQUENCE [LARGE SCALE GENOMIC DNA]</scope>
    <source>
        <strain evidence="2 3">M2</strain>
    </source>
</reference>
<dbReference type="PANTHER" id="PTHR43798">
    <property type="entry name" value="MONOACYLGLYCEROL LIPASE"/>
    <property type="match status" value="1"/>
</dbReference>
<gene>
    <name evidence="2" type="ORF">F0P94_02225</name>
</gene>
<keyword evidence="2" id="KW-0378">Hydrolase</keyword>
<dbReference type="GO" id="GO:0016020">
    <property type="term" value="C:membrane"/>
    <property type="evidence" value="ECO:0007669"/>
    <property type="project" value="TreeGrafter"/>
</dbReference>
<dbReference type="AlphaFoldDB" id="A0A5N1J5F6"/>
<dbReference type="Pfam" id="PF00561">
    <property type="entry name" value="Abhydrolase_1"/>
    <property type="match status" value="1"/>
</dbReference>
<dbReference type="GO" id="GO:0046464">
    <property type="term" value="P:acylglycerol catabolic process"/>
    <property type="evidence" value="ECO:0007669"/>
    <property type="project" value="TreeGrafter"/>
</dbReference>
<dbReference type="InterPro" id="IPR000639">
    <property type="entry name" value="Epox_hydrolase-like"/>
</dbReference>
<evidence type="ECO:0000313" key="2">
    <source>
        <dbReference type="EMBL" id="KAA9345920.1"/>
    </source>
</evidence>
<dbReference type="InterPro" id="IPR000073">
    <property type="entry name" value="AB_hydrolase_1"/>
</dbReference>
<feature type="domain" description="AB hydrolase-1" evidence="1">
    <location>
        <begin position="77"/>
        <end position="324"/>
    </location>
</feature>
<dbReference type="EMBL" id="VTWT01000001">
    <property type="protein sequence ID" value="KAA9345920.1"/>
    <property type="molecule type" value="Genomic_DNA"/>
</dbReference>